<name>A8H7Q2_SHEPA</name>
<dbReference type="STRING" id="398579.Spea_3274"/>
<dbReference type="eggNOG" id="COG2242">
    <property type="taxonomic scope" value="Bacteria"/>
</dbReference>
<accession>A8H7Q2</accession>
<dbReference type="OrthoDB" id="9765084at2"/>
<evidence type="ECO:0000313" key="1">
    <source>
        <dbReference type="EMBL" id="ABV88589.1"/>
    </source>
</evidence>
<protein>
    <recommendedName>
        <fullName evidence="3">NoeA host specific nodulation protein</fullName>
    </recommendedName>
</protein>
<dbReference type="AlphaFoldDB" id="A8H7Q2"/>
<dbReference type="EMBL" id="CP000851">
    <property type="protein sequence ID" value="ABV88589.1"/>
    <property type="molecule type" value="Genomic_DNA"/>
</dbReference>
<dbReference type="Proteomes" id="UP000002608">
    <property type="component" value="Chromosome"/>
</dbReference>
<dbReference type="HOGENOM" id="CLU_047692_0_0_6"/>
<organism evidence="1 2">
    <name type="scientific">Shewanella pealeana (strain ATCC 700345 / ANG-SQ1)</name>
    <dbReference type="NCBI Taxonomy" id="398579"/>
    <lineage>
        <taxon>Bacteria</taxon>
        <taxon>Pseudomonadati</taxon>
        <taxon>Pseudomonadota</taxon>
        <taxon>Gammaproteobacteria</taxon>
        <taxon>Alteromonadales</taxon>
        <taxon>Shewanellaceae</taxon>
        <taxon>Shewanella</taxon>
    </lineage>
</organism>
<dbReference type="SUPFAM" id="SSF53335">
    <property type="entry name" value="S-adenosyl-L-methionine-dependent methyltransferases"/>
    <property type="match status" value="1"/>
</dbReference>
<dbReference type="Gene3D" id="3.40.50.150">
    <property type="entry name" value="Vaccinia Virus protein VP39"/>
    <property type="match status" value="1"/>
</dbReference>
<evidence type="ECO:0000313" key="2">
    <source>
        <dbReference type="Proteomes" id="UP000002608"/>
    </source>
</evidence>
<dbReference type="KEGG" id="spl:Spea_3274"/>
<keyword evidence="2" id="KW-1185">Reference proteome</keyword>
<dbReference type="RefSeq" id="WP_012156488.1">
    <property type="nucleotide sequence ID" value="NC_009901.1"/>
</dbReference>
<reference evidence="1 2" key="1">
    <citation type="submission" date="2007-10" db="EMBL/GenBank/DDBJ databases">
        <title>Complete sequence of Shewanella pealeana ATCC 700345.</title>
        <authorList>
            <consortium name="US DOE Joint Genome Institute"/>
            <person name="Copeland A."/>
            <person name="Lucas S."/>
            <person name="Lapidus A."/>
            <person name="Barry K."/>
            <person name="Glavina del Rio T."/>
            <person name="Dalin E."/>
            <person name="Tice H."/>
            <person name="Pitluck S."/>
            <person name="Chertkov O."/>
            <person name="Brettin T."/>
            <person name="Bruce D."/>
            <person name="Detter J.C."/>
            <person name="Han C."/>
            <person name="Schmutz J."/>
            <person name="Larimer F."/>
            <person name="Land M."/>
            <person name="Hauser L."/>
            <person name="Kyrpides N."/>
            <person name="Kim E."/>
            <person name="Zhao J.-S.Z."/>
            <person name="Manno D."/>
            <person name="Hawari J."/>
            <person name="Richardson P."/>
        </authorList>
    </citation>
    <scope>NUCLEOTIDE SEQUENCE [LARGE SCALE GENOMIC DNA]</scope>
    <source>
        <strain evidence="2">ATCC 700345 / ANG-SQ1</strain>
    </source>
</reference>
<evidence type="ECO:0008006" key="3">
    <source>
        <dbReference type="Google" id="ProtNLM"/>
    </source>
</evidence>
<gene>
    <name evidence="1" type="ordered locus">Spea_3274</name>
</gene>
<dbReference type="InterPro" id="IPR029063">
    <property type="entry name" value="SAM-dependent_MTases_sf"/>
</dbReference>
<dbReference type="CDD" id="cd02440">
    <property type="entry name" value="AdoMet_MTases"/>
    <property type="match status" value="1"/>
</dbReference>
<proteinExistence type="predicted"/>
<sequence>MDEIEVHRASFRDNSGFIFSKQGSLYRQVNSSYKEEFDAYVESGLHQALVNKGYIVDHEEISLDEHCRDNVHKVIKPVLIPYLTYPYEWSFSQLQDAAKLTLDIQLLALDFGFTLKDASAFNIQFYQGKPVLIDTLSFTRYQQGPWVAYRQFCQHFLAPLLLKKYCDHRLGRMTELYIDGVPLDLASRLLPRHTWFSFNALSHIHLHAKMQSRYSASGDSASQHIEKASSKIDIGKLGALVTSLRAYVAGLSWSSANTEWGDYYDNTNYSQASMLGKQEIIESYLKDFDKPISLLADLGANNGHFSRIASKYSHRVISFDFDELAVEQNYLKVRAEGDERILPVVLDLFNPSPSIGWANEERSAFVGREKFEVMIALALIHHLAIGNNVPLNKIIQLLHSLVSDYLIIEFVPKSDSQVEHLLATREDIFPDYHEQGFEQALQGYFTIMRKDTIPHSVRTLYCLKRNSTLS</sequence>